<evidence type="ECO:0000313" key="1">
    <source>
        <dbReference type="EMBL" id="MPL70036.1"/>
    </source>
</evidence>
<protein>
    <submittedName>
        <fullName evidence="1">Uncharacterized protein</fullName>
    </submittedName>
</protein>
<comment type="caution">
    <text evidence="1">The sequence shown here is derived from an EMBL/GenBank/DDBJ whole genome shotgun (WGS) entry which is preliminary data.</text>
</comment>
<gene>
    <name evidence="1" type="ORF">SDC9_15787</name>
</gene>
<organism evidence="1">
    <name type="scientific">bioreactor metagenome</name>
    <dbReference type="NCBI Taxonomy" id="1076179"/>
    <lineage>
        <taxon>unclassified sequences</taxon>
        <taxon>metagenomes</taxon>
        <taxon>ecological metagenomes</taxon>
    </lineage>
</organism>
<accession>A0A644TSR0</accession>
<name>A0A644TSR0_9ZZZZ</name>
<dbReference type="AlphaFoldDB" id="A0A644TSR0"/>
<sequence length="158" mass="18608">MKKVLFLSIMLLLNCFVLFSQNSEYFKGRGYYGYAFNKDFFVFMSIENQKERYTPTKQDIKLCEEILRRDIDELISSLNLSTSISSKTLKKYARQYVGFKNKDGDIIIRVYMLDKRDYTKAELSKDIISVYDGGESFWKIFVNITKKNLYKLEINGLG</sequence>
<proteinExistence type="predicted"/>
<dbReference type="EMBL" id="VSSQ01000050">
    <property type="protein sequence ID" value="MPL70036.1"/>
    <property type="molecule type" value="Genomic_DNA"/>
</dbReference>
<reference evidence="1" key="1">
    <citation type="submission" date="2019-08" db="EMBL/GenBank/DDBJ databases">
        <authorList>
            <person name="Kucharzyk K."/>
            <person name="Murdoch R.W."/>
            <person name="Higgins S."/>
            <person name="Loffler F."/>
        </authorList>
    </citation>
    <scope>NUCLEOTIDE SEQUENCE</scope>
</reference>